<dbReference type="Proteomes" id="UP001180842">
    <property type="component" value="Unassembled WGS sequence"/>
</dbReference>
<dbReference type="EMBL" id="JARQAI010000063">
    <property type="protein sequence ID" value="MDT2738305.1"/>
    <property type="molecule type" value="Genomic_DNA"/>
</dbReference>
<reference evidence="1" key="1">
    <citation type="submission" date="2023-03" db="EMBL/GenBank/DDBJ databases">
        <authorList>
            <person name="Shen W."/>
            <person name="Cai J."/>
        </authorList>
    </citation>
    <scope>NUCLEOTIDE SEQUENCE</scope>
    <source>
        <strain evidence="1">P69-2</strain>
    </source>
</reference>
<gene>
    <name evidence="1" type="ORF">P7H00_14465</name>
</gene>
<proteinExistence type="predicted"/>
<evidence type="ECO:0000313" key="2">
    <source>
        <dbReference type="Proteomes" id="UP001180842"/>
    </source>
</evidence>
<dbReference type="RefSeq" id="WP_311797664.1">
    <property type="nucleotide sequence ID" value="NZ_JARQAI010000063.1"/>
</dbReference>
<protein>
    <recommendedName>
        <fullName evidence="3">Phage protein</fullName>
    </recommendedName>
</protein>
<comment type="caution">
    <text evidence="1">The sequence shown here is derived from an EMBL/GenBank/DDBJ whole genome shotgun (WGS) entry which is preliminary data.</text>
</comment>
<organism evidence="1 2">
    <name type="scientific">Enterococcus pseudoavium</name>
    <dbReference type="NCBI Taxonomy" id="44007"/>
    <lineage>
        <taxon>Bacteria</taxon>
        <taxon>Bacillati</taxon>
        <taxon>Bacillota</taxon>
        <taxon>Bacilli</taxon>
        <taxon>Lactobacillales</taxon>
        <taxon>Enterococcaceae</taxon>
        <taxon>Enterococcus</taxon>
    </lineage>
</organism>
<name>A0AAE4KXU0_9ENTE</name>
<dbReference type="AlphaFoldDB" id="A0AAE4KXU0"/>
<evidence type="ECO:0008006" key="3">
    <source>
        <dbReference type="Google" id="ProtNLM"/>
    </source>
</evidence>
<sequence>MKYRKKPVEIEGVIFEGIGSVTGSIVFSERPKWLNEAMENDVVFIRHGIVHIRTLEGIMQASEGDVIIQGVQGELYPCKPDIFAETYEKVEDGE</sequence>
<accession>A0AAE4KXU0</accession>
<evidence type="ECO:0000313" key="1">
    <source>
        <dbReference type="EMBL" id="MDT2738305.1"/>
    </source>
</evidence>